<gene>
    <name evidence="6" type="ORF">GHC57_02275</name>
</gene>
<dbReference type="Proteomes" id="UP000434582">
    <property type="component" value="Unassembled WGS sequence"/>
</dbReference>
<dbReference type="Gene3D" id="3.30.450.20">
    <property type="entry name" value="PAS domain"/>
    <property type="match status" value="2"/>
</dbReference>
<dbReference type="InterPro" id="IPR035965">
    <property type="entry name" value="PAS-like_dom_sf"/>
</dbReference>
<evidence type="ECO:0000259" key="4">
    <source>
        <dbReference type="PROSITE" id="PS50043"/>
    </source>
</evidence>
<proteinExistence type="predicted"/>
<dbReference type="InterPro" id="IPR016032">
    <property type="entry name" value="Sig_transdc_resp-reg_C-effctor"/>
</dbReference>
<dbReference type="Pfam" id="PF00196">
    <property type="entry name" value="GerE"/>
    <property type="match status" value="1"/>
</dbReference>
<dbReference type="RefSeq" id="WP_153340727.1">
    <property type="nucleotide sequence ID" value="NZ_WIVE01000003.1"/>
</dbReference>
<dbReference type="PROSITE" id="PS50112">
    <property type="entry name" value="PAS"/>
    <property type="match status" value="1"/>
</dbReference>
<dbReference type="GO" id="GO:0006355">
    <property type="term" value="P:regulation of DNA-templated transcription"/>
    <property type="evidence" value="ECO:0007669"/>
    <property type="project" value="InterPro"/>
</dbReference>
<evidence type="ECO:0000256" key="1">
    <source>
        <dbReference type="ARBA" id="ARBA00023015"/>
    </source>
</evidence>
<dbReference type="Gene3D" id="1.10.10.10">
    <property type="entry name" value="Winged helix-like DNA-binding domain superfamily/Winged helix DNA-binding domain"/>
    <property type="match status" value="1"/>
</dbReference>
<dbReference type="SMART" id="SM00421">
    <property type="entry name" value="HTH_LUXR"/>
    <property type="match status" value="1"/>
</dbReference>
<dbReference type="CDD" id="cd00130">
    <property type="entry name" value="PAS"/>
    <property type="match status" value="2"/>
</dbReference>
<feature type="domain" description="PAS" evidence="5">
    <location>
        <begin position="34"/>
        <end position="71"/>
    </location>
</feature>
<dbReference type="InterPro" id="IPR000014">
    <property type="entry name" value="PAS"/>
</dbReference>
<protein>
    <submittedName>
        <fullName evidence="6">PAS domain-containing protein</fullName>
    </submittedName>
</protein>
<comment type="caution">
    <text evidence="6">The sequence shown here is derived from an EMBL/GenBank/DDBJ whole genome shotgun (WGS) entry which is preliminary data.</text>
</comment>
<dbReference type="AlphaFoldDB" id="A0A7X1ZB86"/>
<dbReference type="InterPro" id="IPR000792">
    <property type="entry name" value="Tscrpt_reg_LuxR_C"/>
</dbReference>
<keyword evidence="2" id="KW-0238">DNA-binding</keyword>
<evidence type="ECO:0000256" key="3">
    <source>
        <dbReference type="ARBA" id="ARBA00023163"/>
    </source>
</evidence>
<dbReference type="CDD" id="cd06170">
    <property type="entry name" value="LuxR_C_like"/>
    <property type="match status" value="1"/>
</dbReference>
<dbReference type="GO" id="GO:0003677">
    <property type="term" value="F:DNA binding"/>
    <property type="evidence" value="ECO:0007669"/>
    <property type="project" value="UniProtKB-KW"/>
</dbReference>
<dbReference type="SMART" id="SM00091">
    <property type="entry name" value="PAS"/>
    <property type="match status" value="2"/>
</dbReference>
<reference evidence="6 7" key="1">
    <citation type="submission" date="2019-10" db="EMBL/GenBank/DDBJ databases">
        <title>Draft whole-genome sequence of the purple nonsulfur photosynthetic bacterium Roseospira navarrensis DSM 15114.</title>
        <authorList>
            <person name="Kyndt J.A."/>
            <person name="Meyer T.E."/>
        </authorList>
    </citation>
    <scope>NUCLEOTIDE SEQUENCE [LARGE SCALE GENOMIC DNA]</scope>
    <source>
        <strain evidence="6 7">DSM 15114</strain>
    </source>
</reference>
<dbReference type="EMBL" id="WIVE01000003">
    <property type="protein sequence ID" value="MQX35336.1"/>
    <property type="molecule type" value="Genomic_DNA"/>
</dbReference>
<dbReference type="PROSITE" id="PS50043">
    <property type="entry name" value="HTH_LUXR_2"/>
    <property type="match status" value="1"/>
</dbReference>
<evidence type="ECO:0000313" key="7">
    <source>
        <dbReference type="Proteomes" id="UP000434582"/>
    </source>
</evidence>
<dbReference type="SUPFAM" id="SSF46894">
    <property type="entry name" value="C-terminal effector domain of the bipartite response regulators"/>
    <property type="match status" value="1"/>
</dbReference>
<dbReference type="PANTHER" id="PTHR44688:SF25">
    <property type="entry name" value="HTH LUXR-TYPE DOMAIN-CONTAINING PROTEIN"/>
    <property type="match status" value="1"/>
</dbReference>
<dbReference type="OrthoDB" id="9805444at2"/>
<accession>A0A7X1ZB86</accession>
<keyword evidence="7" id="KW-1185">Reference proteome</keyword>
<evidence type="ECO:0000256" key="2">
    <source>
        <dbReference type="ARBA" id="ARBA00023125"/>
    </source>
</evidence>
<keyword evidence="3" id="KW-0804">Transcription</keyword>
<evidence type="ECO:0000259" key="5">
    <source>
        <dbReference type="PROSITE" id="PS50112"/>
    </source>
</evidence>
<feature type="domain" description="HTH luxR-type" evidence="4">
    <location>
        <begin position="314"/>
        <end position="379"/>
    </location>
</feature>
<dbReference type="PANTHER" id="PTHR44688">
    <property type="entry name" value="DNA-BINDING TRANSCRIPTIONAL ACTIVATOR DEVR_DOSR"/>
    <property type="match status" value="1"/>
</dbReference>
<name>A0A7X1ZB86_9PROT</name>
<dbReference type="SUPFAM" id="SSF55785">
    <property type="entry name" value="PYP-like sensor domain (PAS domain)"/>
    <property type="match status" value="2"/>
</dbReference>
<dbReference type="PRINTS" id="PR00038">
    <property type="entry name" value="HTHLUXR"/>
</dbReference>
<dbReference type="Pfam" id="PF13426">
    <property type="entry name" value="PAS_9"/>
    <property type="match status" value="2"/>
</dbReference>
<keyword evidence="1" id="KW-0805">Transcription regulation</keyword>
<evidence type="ECO:0000313" key="6">
    <source>
        <dbReference type="EMBL" id="MQX35336.1"/>
    </source>
</evidence>
<organism evidence="6 7">
    <name type="scientific">Roseospira navarrensis</name>
    <dbReference type="NCBI Taxonomy" id="140058"/>
    <lineage>
        <taxon>Bacteria</taxon>
        <taxon>Pseudomonadati</taxon>
        <taxon>Pseudomonadota</taxon>
        <taxon>Alphaproteobacteria</taxon>
        <taxon>Rhodospirillales</taxon>
        <taxon>Rhodospirillaceae</taxon>
        <taxon>Roseospira</taxon>
    </lineage>
</organism>
<dbReference type="InterPro" id="IPR036388">
    <property type="entry name" value="WH-like_DNA-bd_sf"/>
</dbReference>
<sequence>MNETLIGPDSGRGAPSGQYDVRYLALTTLLPWVVWETDQNGRFRFVSSLVLELFGRHPQELIGEPFDSVFEDRSWTLNAQLRPAGQVPTADGTWGSMFLARTYRGKPLFGRVEGRRCFDPASGQFIGTIGIAEFVPQDSMRQSAAAALAEVLARGMLGVCLVDEQGTITFANSVFRRAVGSPDTEMVGDRLSQHLQIPAPCSPSERGAGVWQDMRAVKQDGQGRPLAAVFGALQGPRNQQLVIVIDESARRLAGSLLRDAGRADALLTRYAEVLMSGFHDLSPVVLSALDAWSQTGAGQTDAEPVADEVLKDLRGSTLATLTQRQTQVLELLASGKTNKEIGRTLGISEATVKTHVRSLKDALGAGNRTSTAAIAARLFPTGP</sequence>